<dbReference type="Pfam" id="PF00501">
    <property type="entry name" value="AMP-binding"/>
    <property type="match status" value="1"/>
</dbReference>
<evidence type="ECO:0000313" key="4">
    <source>
        <dbReference type="Proteomes" id="UP000006798"/>
    </source>
</evidence>
<name>F8GU75_CUPNN</name>
<keyword evidence="3" id="KW-0614">Plasmid</keyword>
<dbReference type="Gene3D" id="3.30.300.30">
    <property type="match status" value="1"/>
</dbReference>
<dbReference type="InterPro" id="IPR025110">
    <property type="entry name" value="AMP-bd_C"/>
</dbReference>
<evidence type="ECO:0000259" key="1">
    <source>
        <dbReference type="Pfam" id="PF00501"/>
    </source>
</evidence>
<dbReference type="CDD" id="cd12119">
    <property type="entry name" value="ttLC_FACS_AlkK_like"/>
    <property type="match status" value="1"/>
</dbReference>
<dbReference type="InterPro" id="IPR045851">
    <property type="entry name" value="AMP-bd_C_sf"/>
</dbReference>
<organism evidence="3 4">
    <name type="scientific">Cupriavidus necator (strain ATCC 43291 / DSM 13513 / CCUG 52238 / LMG 8453 / N-1)</name>
    <name type="common">Ralstonia eutropha</name>
    <dbReference type="NCBI Taxonomy" id="1042878"/>
    <lineage>
        <taxon>Bacteria</taxon>
        <taxon>Pseudomonadati</taxon>
        <taxon>Pseudomonadota</taxon>
        <taxon>Betaproteobacteria</taxon>
        <taxon>Burkholderiales</taxon>
        <taxon>Burkholderiaceae</taxon>
        <taxon>Cupriavidus</taxon>
    </lineage>
</organism>
<dbReference type="InterPro" id="IPR042099">
    <property type="entry name" value="ANL_N_sf"/>
</dbReference>
<dbReference type="InterPro" id="IPR050237">
    <property type="entry name" value="ATP-dep_AMP-bd_enzyme"/>
</dbReference>
<dbReference type="InterPro" id="IPR020845">
    <property type="entry name" value="AMP-binding_CS"/>
</dbReference>
<geneLocation type="plasmid" evidence="3 4">
    <name>pBB1</name>
</geneLocation>
<reference evidence="3 4" key="1">
    <citation type="journal article" date="2011" name="J. Bacteriol.">
        <title>Complete genome sequence of the type strain Cupriavidus necator N-1.</title>
        <authorList>
            <person name="Poehlein A."/>
            <person name="Kusian B."/>
            <person name="Friedrich B."/>
            <person name="Daniel R."/>
            <person name="Bowien B."/>
        </authorList>
    </citation>
    <scope>NUCLEOTIDE SEQUENCE [LARGE SCALE GENOMIC DNA]</scope>
    <source>
        <strain evidence="4">ATCC 43291 / DSM 13513 / CCUG 52238 / LMG 8453 / N-1</strain>
        <plasmid evidence="3 4">pBB1</plasmid>
    </source>
</reference>
<gene>
    <name evidence="3" type="primary">alkK2</name>
    <name evidence="3" type="ordered locus">CNE_BB1p08650</name>
</gene>
<dbReference type="HOGENOM" id="CLU_000022_59_5_4"/>
<dbReference type="NCBIfam" id="NF004837">
    <property type="entry name" value="PRK06187.1"/>
    <property type="match status" value="1"/>
</dbReference>
<sequence>MTTAPLSCSMEMPMLLSTLLHGAARHHRKTEIMSVIDGGTHRYTYAECEQRARKVAQMLLAQGAQQGDRIATLAWNDHRHLELYFGVSGMGAICHTVNPRLFAEQIVHIVNHAQDRFVVFSPDFLPLLSSIAQKCPGVEKWIMLAEPGDGLELNGIAVAGFEALLARQDGIYDWPELDERSAAFLCYTSGTTGLPKGVEYSHRATVLHAYACALPDAHNLSARDVVMPVVPMFHANAWEAPFSATLTGAKLVLPGDRLDGESLHRLVEQEGVTFSIGVPTVWFTLLRHLQQHGLRLRTLRRLLLGGAATPPAMIEGFAQLGVEIYQGWGMTETAALTTCARPLHHQTRLSDAELRKTIFRTAGRAAAGADIRVVDREGREIAWGSGIAGDLQVRAPWAIARYYGAAESALQDGWLPTGDIAEIDDDGFMRLMDRSKDVIKSGGEWISSVEIENIAANVQGVHLAACIAAAHPRWGERPLLVVQRKPGSSVSEQEVLAELEGKIVRWSLPNAVVFIDEMPLTATGKLFKLRLRERYGNYLMERMQTA</sequence>
<dbReference type="PROSITE" id="PS00455">
    <property type="entry name" value="AMP_BINDING"/>
    <property type="match status" value="1"/>
</dbReference>
<accession>F8GU75</accession>
<dbReference type="KEGG" id="cnc:CNE_BB1p08650"/>
<dbReference type="Proteomes" id="UP000006798">
    <property type="component" value="Plasmid pBB1"/>
</dbReference>
<protein>
    <submittedName>
        <fullName evidence="3">Medium-chain-fatty-acid--CoA ligase AlkK</fullName>
        <ecNumber evidence="3">6.2.1.-</ecNumber>
    </submittedName>
</protein>
<dbReference type="GO" id="GO:0016877">
    <property type="term" value="F:ligase activity, forming carbon-sulfur bonds"/>
    <property type="evidence" value="ECO:0007669"/>
    <property type="project" value="UniProtKB-ARBA"/>
</dbReference>
<dbReference type="EC" id="6.2.1.-" evidence="3"/>
<dbReference type="AlphaFoldDB" id="F8GU75"/>
<feature type="domain" description="AMP-binding enzyme C-terminal" evidence="2">
    <location>
        <begin position="450"/>
        <end position="525"/>
    </location>
</feature>
<dbReference type="Gene3D" id="3.40.50.12780">
    <property type="entry name" value="N-terminal domain of ligase-like"/>
    <property type="match status" value="1"/>
</dbReference>
<dbReference type="EMBL" id="CP002879">
    <property type="protein sequence ID" value="AEI82279.1"/>
    <property type="molecule type" value="Genomic_DNA"/>
</dbReference>
<proteinExistence type="predicted"/>
<dbReference type="RefSeq" id="WP_013959312.1">
    <property type="nucleotide sequence ID" value="NC_015727.1"/>
</dbReference>
<dbReference type="PANTHER" id="PTHR43767:SF11">
    <property type="entry name" value="MEDIUM-CHAIN-FATTY-ACID--COA LIGASE"/>
    <property type="match status" value="1"/>
</dbReference>
<dbReference type="Pfam" id="PF13193">
    <property type="entry name" value="AMP-binding_C"/>
    <property type="match status" value="1"/>
</dbReference>
<dbReference type="SUPFAM" id="SSF56801">
    <property type="entry name" value="Acetyl-CoA synthetase-like"/>
    <property type="match status" value="1"/>
</dbReference>
<dbReference type="PANTHER" id="PTHR43767">
    <property type="entry name" value="LONG-CHAIN-FATTY-ACID--COA LIGASE"/>
    <property type="match status" value="1"/>
</dbReference>
<dbReference type="InterPro" id="IPR000873">
    <property type="entry name" value="AMP-dep_synth/lig_dom"/>
</dbReference>
<evidence type="ECO:0000259" key="2">
    <source>
        <dbReference type="Pfam" id="PF13193"/>
    </source>
</evidence>
<feature type="domain" description="AMP-dependent synthetase/ligase" evidence="1">
    <location>
        <begin position="23"/>
        <end position="403"/>
    </location>
</feature>
<evidence type="ECO:0000313" key="3">
    <source>
        <dbReference type="EMBL" id="AEI82279.1"/>
    </source>
</evidence>
<keyword evidence="3" id="KW-0436">Ligase</keyword>
<dbReference type="GeneID" id="34312754"/>